<proteinExistence type="predicted"/>
<dbReference type="Proteomes" id="UP000494165">
    <property type="component" value="Unassembled WGS sequence"/>
</dbReference>
<evidence type="ECO:0000313" key="5">
    <source>
        <dbReference type="Proteomes" id="UP000494165"/>
    </source>
</evidence>
<dbReference type="InterPro" id="IPR043504">
    <property type="entry name" value="Peptidase_S1_PA_chymotrypsin"/>
</dbReference>
<keyword evidence="5" id="KW-1185">Reference proteome</keyword>
<dbReference type="GO" id="GO:0006508">
    <property type="term" value="P:proteolysis"/>
    <property type="evidence" value="ECO:0007669"/>
    <property type="project" value="InterPro"/>
</dbReference>
<dbReference type="PANTHER" id="PTHR24260">
    <property type="match status" value="1"/>
</dbReference>
<dbReference type="Pfam" id="PF00089">
    <property type="entry name" value="Trypsin"/>
    <property type="match status" value="1"/>
</dbReference>
<dbReference type="SMART" id="SM00020">
    <property type="entry name" value="Tryp_SPc"/>
    <property type="match status" value="1"/>
</dbReference>
<dbReference type="InterPro" id="IPR051333">
    <property type="entry name" value="CLIP_Serine_Protease"/>
</dbReference>
<dbReference type="PRINTS" id="PR00722">
    <property type="entry name" value="CHYMOTRYPSIN"/>
</dbReference>
<gene>
    <name evidence="4" type="ORF">CLODIP_2_CD16177</name>
</gene>
<dbReference type="PROSITE" id="PS50240">
    <property type="entry name" value="TRYPSIN_DOM"/>
    <property type="match status" value="1"/>
</dbReference>
<accession>A0A8S1CBA9</accession>
<evidence type="ECO:0000256" key="2">
    <source>
        <dbReference type="SAM" id="SignalP"/>
    </source>
</evidence>
<keyword evidence="1" id="KW-1015">Disulfide bond</keyword>
<protein>
    <recommendedName>
        <fullName evidence="3">Peptidase S1 domain-containing protein</fullName>
    </recommendedName>
</protein>
<dbReference type="InterPro" id="IPR001314">
    <property type="entry name" value="Peptidase_S1A"/>
</dbReference>
<evidence type="ECO:0000259" key="3">
    <source>
        <dbReference type="PROSITE" id="PS50240"/>
    </source>
</evidence>
<dbReference type="Gene3D" id="2.40.10.10">
    <property type="entry name" value="Trypsin-like serine proteases"/>
    <property type="match status" value="1"/>
</dbReference>
<organism evidence="4 5">
    <name type="scientific">Cloeon dipterum</name>
    <dbReference type="NCBI Taxonomy" id="197152"/>
    <lineage>
        <taxon>Eukaryota</taxon>
        <taxon>Metazoa</taxon>
        <taxon>Ecdysozoa</taxon>
        <taxon>Arthropoda</taxon>
        <taxon>Hexapoda</taxon>
        <taxon>Insecta</taxon>
        <taxon>Pterygota</taxon>
        <taxon>Palaeoptera</taxon>
        <taxon>Ephemeroptera</taxon>
        <taxon>Pisciforma</taxon>
        <taxon>Baetidae</taxon>
        <taxon>Cloeon</taxon>
    </lineage>
</organism>
<dbReference type="SUPFAM" id="SSF50494">
    <property type="entry name" value="Trypsin-like serine proteases"/>
    <property type="match status" value="1"/>
</dbReference>
<feature type="signal peptide" evidence="2">
    <location>
        <begin position="1"/>
        <end position="19"/>
    </location>
</feature>
<dbReference type="EMBL" id="CADEPI010000023">
    <property type="protein sequence ID" value="CAB3366144.1"/>
    <property type="molecule type" value="Genomic_DNA"/>
</dbReference>
<dbReference type="OrthoDB" id="5565075at2759"/>
<evidence type="ECO:0000256" key="1">
    <source>
        <dbReference type="ARBA" id="ARBA00023157"/>
    </source>
</evidence>
<evidence type="ECO:0000313" key="4">
    <source>
        <dbReference type="EMBL" id="CAB3366144.1"/>
    </source>
</evidence>
<dbReference type="GO" id="GO:0004252">
    <property type="term" value="F:serine-type endopeptidase activity"/>
    <property type="evidence" value="ECO:0007669"/>
    <property type="project" value="InterPro"/>
</dbReference>
<name>A0A8S1CBA9_9INSE</name>
<dbReference type="AlphaFoldDB" id="A0A8S1CBA9"/>
<dbReference type="PANTHER" id="PTHR24260:SF134">
    <property type="entry name" value="AT07769P-RELATED"/>
    <property type="match status" value="1"/>
</dbReference>
<sequence length="303" mass="33588">MHFTSLLLAFLVTVQDAKMESPAIQKTTYLKLSKVYQRLKSGPGLIFPGIKSAPDTNGMILMNIGPHISGGTEAQRGQWPWMVKIVMDQTANCGGTLIMPDWVLTAGQCAYKVVTFELYIGAQNLNNAEESGRLVLKSKTKKLRINYNDEIRANDIALIKLPKKVESSAVINFIRLPRRSDIKKDFVGISATISGWGWISDDGEENNNLHYQPENVVISNDDCSKNYGNIFPSVICVEANKTSMCNADAGGPLLYQEADKKWTQIGILSFGRNESCQGYPLGFTRVTHFLSWISTQTGLKIES</sequence>
<reference evidence="4 5" key="1">
    <citation type="submission" date="2020-04" db="EMBL/GenBank/DDBJ databases">
        <authorList>
            <person name="Alioto T."/>
            <person name="Alioto T."/>
            <person name="Gomez Garrido J."/>
        </authorList>
    </citation>
    <scope>NUCLEOTIDE SEQUENCE [LARGE SCALE GENOMIC DNA]</scope>
</reference>
<keyword evidence="2" id="KW-0732">Signal</keyword>
<dbReference type="CDD" id="cd00190">
    <property type="entry name" value="Tryp_SPc"/>
    <property type="match status" value="1"/>
</dbReference>
<dbReference type="InterPro" id="IPR001254">
    <property type="entry name" value="Trypsin_dom"/>
</dbReference>
<dbReference type="InterPro" id="IPR009003">
    <property type="entry name" value="Peptidase_S1_PA"/>
</dbReference>
<feature type="domain" description="Peptidase S1" evidence="3">
    <location>
        <begin position="68"/>
        <end position="298"/>
    </location>
</feature>
<dbReference type="FunFam" id="2.40.10.10:FF:000068">
    <property type="entry name" value="transmembrane protease serine 2"/>
    <property type="match status" value="1"/>
</dbReference>
<feature type="chain" id="PRO_5035712230" description="Peptidase S1 domain-containing protein" evidence="2">
    <location>
        <begin position="20"/>
        <end position="303"/>
    </location>
</feature>
<comment type="caution">
    <text evidence="4">The sequence shown here is derived from an EMBL/GenBank/DDBJ whole genome shotgun (WGS) entry which is preliminary data.</text>
</comment>